<comment type="caution">
    <text evidence="2">The sequence shown here is derived from an EMBL/GenBank/DDBJ whole genome shotgun (WGS) entry which is preliminary data.</text>
</comment>
<keyword evidence="3" id="KW-1185">Reference proteome</keyword>
<keyword evidence="1" id="KW-0732">Signal</keyword>
<dbReference type="EMBL" id="JANFPI010000002">
    <property type="protein sequence ID" value="MCX8996842.1"/>
    <property type="molecule type" value="Genomic_DNA"/>
</dbReference>
<gene>
    <name evidence="2" type="ORF">NOF55_06970</name>
</gene>
<dbReference type="Proteomes" id="UP001208771">
    <property type="component" value="Unassembled WGS sequence"/>
</dbReference>
<protein>
    <recommendedName>
        <fullName evidence="4">DUF2946 domain-containing protein</fullName>
    </recommendedName>
</protein>
<accession>A0AAE3N118</accession>
<name>A0AAE3N118_9HYPH</name>
<proteinExistence type="predicted"/>
<sequence>MTHRGGQTSRLARIVCALALILAGLAHKPPALAAAVPMSELAAYVLPDGTVPFLCDIDHSQDHGQDTAHDRLRCDACLLSGSALPPSPPALKEPPLRPVEKLLPRSLIEGPATALRINTAPRGPPDVSRA</sequence>
<feature type="signal peptide" evidence="1">
    <location>
        <begin position="1"/>
        <end position="33"/>
    </location>
</feature>
<evidence type="ECO:0000313" key="2">
    <source>
        <dbReference type="EMBL" id="MCX8996842.1"/>
    </source>
</evidence>
<feature type="chain" id="PRO_5042243361" description="DUF2946 domain-containing protein" evidence="1">
    <location>
        <begin position="34"/>
        <end position="130"/>
    </location>
</feature>
<reference evidence="2" key="1">
    <citation type="submission" date="2022-07" db="EMBL/GenBank/DDBJ databases">
        <title>Ectorhizobium quercum gen.nov., sp. nov.</title>
        <authorList>
            <person name="Ma T."/>
            <person name="Li Y."/>
        </authorList>
    </citation>
    <scope>NUCLEOTIDE SEQUENCE</scope>
    <source>
        <strain evidence="2">BDR2-2</strain>
    </source>
</reference>
<dbReference type="AlphaFoldDB" id="A0AAE3N118"/>
<dbReference type="RefSeq" id="WP_306410617.1">
    <property type="nucleotide sequence ID" value="NZ_JANFPI010000002.1"/>
</dbReference>
<evidence type="ECO:0008006" key="4">
    <source>
        <dbReference type="Google" id="ProtNLM"/>
    </source>
</evidence>
<evidence type="ECO:0000313" key="3">
    <source>
        <dbReference type="Proteomes" id="UP001208771"/>
    </source>
</evidence>
<organism evidence="2 3">
    <name type="scientific">Ectorhizobium quercum</name>
    <dbReference type="NCBI Taxonomy" id="2965071"/>
    <lineage>
        <taxon>Bacteria</taxon>
        <taxon>Pseudomonadati</taxon>
        <taxon>Pseudomonadota</taxon>
        <taxon>Alphaproteobacteria</taxon>
        <taxon>Hyphomicrobiales</taxon>
        <taxon>Rhizobiaceae</taxon>
        <taxon>Ectorhizobium</taxon>
    </lineage>
</organism>
<evidence type="ECO:0000256" key="1">
    <source>
        <dbReference type="SAM" id="SignalP"/>
    </source>
</evidence>